<dbReference type="RefSeq" id="XP_047761499.1">
    <property type="nucleotide sequence ID" value="XM_047903480.1"/>
</dbReference>
<feature type="region of interest" description="Disordered" evidence="1">
    <location>
        <begin position="84"/>
        <end position="107"/>
    </location>
</feature>
<protein>
    <submittedName>
        <fullName evidence="3">Uncharacterized protein</fullName>
    </submittedName>
</protein>
<name>A0A9Q8LGS9_PASFU</name>
<feature type="transmembrane region" description="Helical" evidence="2">
    <location>
        <begin position="136"/>
        <end position="158"/>
    </location>
</feature>
<keyword evidence="2" id="KW-0812">Transmembrane</keyword>
<dbReference type="AlphaFoldDB" id="A0A9Q8LGS9"/>
<evidence type="ECO:0000313" key="4">
    <source>
        <dbReference type="Proteomes" id="UP000756132"/>
    </source>
</evidence>
<evidence type="ECO:0000313" key="3">
    <source>
        <dbReference type="EMBL" id="UJO17133.1"/>
    </source>
</evidence>
<dbReference type="GeneID" id="71984210"/>
<organism evidence="3 4">
    <name type="scientific">Passalora fulva</name>
    <name type="common">Tomato leaf mold</name>
    <name type="synonym">Cladosporium fulvum</name>
    <dbReference type="NCBI Taxonomy" id="5499"/>
    <lineage>
        <taxon>Eukaryota</taxon>
        <taxon>Fungi</taxon>
        <taxon>Dikarya</taxon>
        <taxon>Ascomycota</taxon>
        <taxon>Pezizomycotina</taxon>
        <taxon>Dothideomycetes</taxon>
        <taxon>Dothideomycetidae</taxon>
        <taxon>Mycosphaerellales</taxon>
        <taxon>Mycosphaerellaceae</taxon>
        <taxon>Fulvia</taxon>
    </lineage>
</organism>
<sequence>MSASSKASLEIVSTMYVTKGSDIVEVVVEETKTTVTKTATATANTEETTTTLSPSTADIFSEETTVEPSTTVTTVTEWLSEATTAKISQSSSRSQTSPSSVATSKMPEAMSTTTHIPSQHTHAPALDATHANSKSMLLTIGLAVPSFLAALGLAHWYWRKRRRAQVPAFEDARTRSKCRIDYNAEPLYPHRSIQRLSETSFSTTSPSGHDYMPVIEHDPPQLPPISLPGPGGAEHKELL</sequence>
<proteinExistence type="predicted"/>
<feature type="compositionally biased region" description="Low complexity" evidence="1">
    <location>
        <begin position="88"/>
        <end position="104"/>
    </location>
</feature>
<keyword evidence="2" id="KW-1133">Transmembrane helix</keyword>
<evidence type="ECO:0000256" key="2">
    <source>
        <dbReference type="SAM" id="Phobius"/>
    </source>
</evidence>
<dbReference type="KEGG" id="ffu:CLAFUR5_04332"/>
<reference evidence="3" key="1">
    <citation type="submission" date="2021-12" db="EMBL/GenBank/DDBJ databases">
        <authorList>
            <person name="Zaccaron A."/>
            <person name="Stergiopoulos I."/>
        </authorList>
    </citation>
    <scope>NUCLEOTIDE SEQUENCE</scope>
    <source>
        <strain evidence="3">Race5_Kim</strain>
    </source>
</reference>
<gene>
    <name evidence="3" type="ORF">CLAFUR5_04332</name>
</gene>
<keyword evidence="4" id="KW-1185">Reference proteome</keyword>
<evidence type="ECO:0000256" key="1">
    <source>
        <dbReference type="SAM" id="MobiDB-lite"/>
    </source>
</evidence>
<dbReference type="Proteomes" id="UP000756132">
    <property type="component" value="Chromosome 4"/>
</dbReference>
<feature type="region of interest" description="Disordered" evidence="1">
    <location>
        <begin position="197"/>
        <end position="239"/>
    </location>
</feature>
<feature type="compositionally biased region" description="Polar residues" evidence="1">
    <location>
        <begin position="197"/>
        <end position="207"/>
    </location>
</feature>
<accession>A0A9Q8LGS9</accession>
<keyword evidence="2" id="KW-0472">Membrane</keyword>
<dbReference type="EMBL" id="CP090166">
    <property type="protein sequence ID" value="UJO17133.1"/>
    <property type="molecule type" value="Genomic_DNA"/>
</dbReference>
<reference evidence="3" key="2">
    <citation type="journal article" date="2022" name="Microb. Genom.">
        <title>A chromosome-scale genome assembly of the tomato pathogen Cladosporium fulvum reveals a compartmentalized genome architecture and the presence of a dispensable chromosome.</title>
        <authorList>
            <person name="Zaccaron A.Z."/>
            <person name="Chen L.H."/>
            <person name="Samaras A."/>
            <person name="Stergiopoulos I."/>
        </authorList>
    </citation>
    <scope>NUCLEOTIDE SEQUENCE</scope>
    <source>
        <strain evidence="3">Race5_Kim</strain>
    </source>
</reference>